<evidence type="ECO:0000313" key="2">
    <source>
        <dbReference type="Proteomes" id="UP001056120"/>
    </source>
</evidence>
<reference evidence="1 2" key="2">
    <citation type="journal article" date="2022" name="Mol. Ecol. Resour.">
        <title>The genomes of chicory, endive, great burdock and yacon provide insights into Asteraceae paleo-polyploidization history and plant inulin production.</title>
        <authorList>
            <person name="Fan W."/>
            <person name="Wang S."/>
            <person name="Wang H."/>
            <person name="Wang A."/>
            <person name="Jiang F."/>
            <person name="Liu H."/>
            <person name="Zhao H."/>
            <person name="Xu D."/>
            <person name="Zhang Y."/>
        </authorList>
    </citation>
    <scope>NUCLEOTIDE SEQUENCE [LARGE SCALE GENOMIC DNA]</scope>
    <source>
        <strain evidence="2">cv. Yunnan</strain>
        <tissue evidence="1">Leaves</tissue>
    </source>
</reference>
<evidence type="ECO:0000313" key="1">
    <source>
        <dbReference type="EMBL" id="KAI3777565.1"/>
    </source>
</evidence>
<accession>A0ACB9G3B7</accession>
<dbReference type="Proteomes" id="UP001056120">
    <property type="component" value="Linkage Group LG15"/>
</dbReference>
<proteinExistence type="predicted"/>
<organism evidence="1 2">
    <name type="scientific">Smallanthus sonchifolius</name>
    <dbReference type="NCBI Taxonomy" id="185202"/>
    <lineage>
        <taxon>Eukaryota</taxon>
        <taxon>Viridiplantae</taxon>
        <taxon>Streptophyta</taxon>
        <taxon>Embryophyta</taxon>
        <taxon>Tracheophyta</taxon>
        <taxon>Spermatophyta</taxon>
        <taxon>Magnoliopsida</taxon>
        <taxon>eudicotyledons</taxon>
        <taxon>Gunneridae</taxon>
        <taxon>Pentapetalae</taxon>
        <taxon>asterids</taxon>
        <taxon>campanulids</taxon>
        <taxon>Asterales</taxon>
        <taxon>Asteraceae</taxon>
        <taxon>Asteroideae</taxon>
        <taxon>Heliantheae alliance</taxon>
        <taxon>Millerieae</taxon>
        <taxon>Smallanthus</taxon>
    </lineage>
</organism>
<sequence>MKLNCPVKILVTKPHSFKVFPDYIGIVQNKFDGRTTRNDRYLRVLEDRNNQDISLTIWKETLATFDSAAPAATSTQVTTFAGRLHLATTAASSLYLNPAISIGQTLINGPCTNTSSSSSYACQSPIHTYLQTETTLASLAQKQMGELAGLTFTCTALIIQYTEGMTCLDTPKFMFRLSAIIADETGTATVIIFDRIAKQLVQKEVSDLVTTEKYDNPQVIPPPFLALRQQTKKFHLRTSDNKRCHRAIFTVSKVSEATNTTGKHYPHHHLRQHQQQAKLPLHQKLQAQKYIKAQASKEISLTKQVRAEARRINNDI</sequence>
<protein>
    <submittedName>
        <fullName evidence="1">Uncharacterized protein</fullName>
    </submittedName>
</protein>
<keyword evidence="2" id="KW-1185">Reference proteome</keyword>
<name>A0ACB9G3B7_9ASTR</name>
<gene>
    <name evidence="1" type="ORF">L1987_47365</name>
</gene>
<dbReference type="EMBL" id="CM042032">
    <property type="protein sequence ID" value="KAI3777565.1"/>
    <property type="molecule type" value="Genomic_DNA"/>
</dbReference>
<reference evidence="2" key="1">
    <citation type="journal article" date="2022" name="Mol. Ecol. Resour.">
        <title>The genomes of chicory, endive, great burdock and yacon provide insights into Asteraceae palaeo-polyploidization history and plant inulin production.</title>
        <authorList>
            <person name="Fan W."/>
            <person name="Wang S."/>
            <person name="Wang H."/>
            <person name="Wang A."/>
            <person name="Jiang F."/>
            <person name="Liu H."/>
            <person name="Zhao H."/>
            <person name="Xu D."/>
            <person name="Zhang Y."/>
        </authorList>
    </citation>
    <scope>NUCLEOTIDE SEQUENCE [LARGE SCALE GENOMIC DNA]</scope>
    <source>
        <strain evidence="2">cv. Yunnan</strain>
    </source>
</reference>
<comment type="caution">
    <text evidence="1">The sequence shown here is derived from an EMBL/GenBank/DDBJ whole genome shotgun (WGS) entry which is preliminary data.</text>
</comment>